<dbReference type="AlphaFoldDB" id="A0A6G1L1A6"/>
<dbReference type="GO" id="GO:1990429">
    <property type="term" value="C:peroxisomal importomer complex"/>
    <property type="evidence" value="ECO:0007669"/>
    <property type="project" value="TreeGrafter"/>
</dbReference>
<dbReference type="Proteomes" id="UP000799436">
    <property type="component" value="Unassembled WGS sequence"/>
</dbReference>
<keyword evidence="7" id="KW-0653">Protein transport</keyword>
<evidence type="ECO:0000256" key="3">
    <source>
        <dbReference type="ARBA" id="ARBA00023140"/>
    </source>
</evidence>
<proteinExistence type="inferred from homology"/>
<evidence type="ECO:0000256" key="5">
    <source>
        <dbReference type="ARBA" id="ARBA00029691"/>
    </source>
</evidence>
<evidence type="ECO:0000256" key="1">
    <source>
        <dbReference type="ARBA" id="ARBA00005443"/>
    </source>
</evidence>
<dbReference type="InterPro" id="IPR036388">
    <property type="entry name" value="WH-like_DNA-bd_sf"/>
</dbReference>
<dbReference type="GO" id="GO:0005778">
    <property type="term" value="C:peroxisomal membrane"/>
    <property type="evidence" value="ECO:0007669"/>
    <property type="project" value="UniProtKB-SubCell"/>
</dbReference>
<keyword evidence="3 7" id="KW-0576">Peroxisome</keyword>
<dbReference type="InterPro" id="IPR025655">
    <property type="entry name" value="PEX14"/>
</dbReference>
<dbReference type="GO" id="GO:0005102">
    <property type="term" value="F:signaling receptor binding"/>
    <property type="evidence" value="ECO:0007669"/>
    <property type="project" value="TreeGrafter"/>
</dbReference>
<name>A0A6G1L1A6_9PEZI</name>
<sequence length="388" mass="42843">MAGDSDDKSGIPAWQRQQAPLQSGKGTPQPEKKKEAEKGAEDEASVESIQDEEAAPPVDDGAQQLEMVEKFLEEPTVQQAPLSKKRAFLESKSVPVDTIDKLLPPEQNSDKAHEFIRAFKAQQQATRPPPPPQTTSAPPIITYPEFLVDAHKPPPLITPTRVVNALYVASGVGALVYGASKYLVNPMIENLAEARHDFHSHTHAQLTEFNGRLSKIVSSVPDRKKELSALLQGDEMENESTTSDPIELYHRDFGTQTSPPFTPFPPVPPPPTEANKSEAEYTSTGLVILQSHLNELLDGSQKNEQSHKERLEESRKLRHYLDTIMYLSPNPNVWTQQEDQWRSDAGMSKKADPVDDLKKEIRGVKGVLLSARRFPTMGANVGVGRVGA</sequence>
<keyword evidence="11" id="KW-1185">Reference proteome</keyword>
<dbReference type="Gene3D" id="1.10.10.10">
    <property type="entry name" value="Winged helix-like DNA-binding domain superfamily/Winged helix DNA-binding domain"/>
    <property type="match status" value="1"/>
</dbReference>
<accession>A0A6G1L1A6</accession>
<comment type="function">
    <text evidence="7">Component of the PEX13-PEX14 docking complex, a translocon channel that specifically mediates the import of peroxisomal cargo proteins bound to PEX5 receptor. The PEX13-PEX14 docking complex forms a large import pore which can be opened to a diameter of about 9 nm. Mechanistically, PEX5 receptor along with cargo proteins associates with the PEX14 subunit of the PEX13-PEX14 docking complex in the cytosol, leading to the insertion of the receptor into the organelle membrane with the concomitant translocation of the cargo into the peroxisome matrix.</text>
</comment>
<feature type="compositionally biased region" description="Basic and acidic residues" evidence="8">
    <location>
        <begin position="30"/>
        <end position="41"/>
    </location>
</feature>
<dbReference type="EMBL" id="ML995879">
    <property type="protein sequence ID" value="KAF2766024.1"/>
    <property type="molecule type" value="Genomic_DNA"/>
</dbReference>
<feature type="compositionally biased region" description="Polar residues" evidence="8">
    <location>
        <begin position="15"/>
        <end position="26"/>
    </location>
</feature>
<evidence type="ECO:0000256" key="8">
    <source>
        <dbReference type="SAM" id="MobiDB-lite"/>
    </source>
</evidence>
<feature type="domain" description="Peroxisome membrane anchor protein Pex14p N-terminal" evidence="9">
    <location>
        <begin position="65"/>
        <end position="103"/>
    </location>
</feature>
<evidence type="ECO:0000256" key="7">
    <source>
        <dbReference type="RuleBase" id="RU367032"/>
    </source>
</evidence>
<dbReference type="PANTHER" id="PTHR23058:SF5">
    <property type="entry name" value="PEROXISOMAL MEMBRANE PROTEIN PEX14"/>
    <property type="match status" value="1"/>
</dbReference>
<evidence type="ECO:0000259" key="9">
    <source>
        <dbReference type="Pfam" id="PF04695"/>
    </source>
</evidence>
<comment type="similarity">
    <text evidence="1 7">Belongs to the peroxin-14 family.</text>
</comment>
<feature type="region of interest" description="Disordered" evidence="8">
    <location>
        <begin position="1"/>
        <end position="70"/>
    </location>
</feature>
<comment type="subcellular location">
    <subcellularLocation>
        <location evidence="6 7">Peroxisome membrane</location>
    </subcellularLocation>
</comment>
<gene>
    <name evidence="10" type="ORF">EJ03DRAFT_193631</name>
</gene>
<evidence type="ECO:0000313" key="11">
    <source>
        <dbReference type="Proteomes" id="UP000799436"/>
    </source>
</evidence>
<keyword evidence="7" id="KW-0472">Membrane</keyword>
<protein>
    <recommendedName>
        <fullName evidence="4 7">Peroxisomal membrane protein PEX14</fullName>
    </recommendedName>
    <alternativeName>
        <fullName evidence="5 7">Peroxin-14</fullName>
    </alternativeName>
</protein>
<evidence type="ECO:0000256" key="4">
    <source>
        <dbReference type="ARBA" id="ARBA00029502"/>
    </source>
</evidence>
<dbReference type="GO" id="GO:0016560">
    <property type="term" value="P:protein import into peroxisome matrix, docking"/>
    <property type="evidence" value="ECO:0007669"/>
    <property type="project" value="UniProtKB-UniRule"/>
</dbReference>
<dbReference type="InterPro" id="IPR006785">
    <property type="entry name" value="Pex14_N"/>
</dbReference>
<feature type="compositionally biased region" description="Acidic residues" evidence="8">
    <location>
        <begin position="42"/>
        <end position="54"/>
    </location>
</feature>
<dbReference type="PANTHER" id="PTHR23058">
    <property type="entry name" value="PEROXISOMAL MEMBRANE PROTEIN PEX14"/>
    <property type="match status" value="1"/>
</dbReference>
<evidence type="ECO:0000256" key="6">
    <source>
        <dbReference type="ARBA" id="ARBA00046271"/>
    </source>
</evidence>
<organism evidence="10 11">
    <name type="scientific">Teratosphaeria nubilosa</name>
    <dbReference type="NCBI Taxonomy" id="161662"/>
    <lineage>
        <taxon>Eukaryota</taxon>
        <taxon>Fungi</taxon>
        <taxon>Dikarya</taxon>
        <taxon>Ascomycota</taxon>
        <taxon>Pezizomycotina</taxon>
        <taxon>Dothideomycetes</taxon>
        <taxon>Dothideomycetidae</taxon>
        <taxon>Mycosphaerellales</taxon>
        <taxon>Teratosphaeriaceae</taxon>
        <taxon>Teratosphaeria</taxon>
    </lineage>
</organism>
<keyword evidence="2" id="KW-0811">Translocation</keyword>
<dbReference type="OrthoDB" id="441517at2759"/>
<keyword evidence="7" id="KW-0813">Transport</keyword>
<evidence type="ECO:0000256" key="2">
    <source>
        <dbReference type="ARBA" id="ARBA00023010"/>
    </source>
</evidence>
<dbReference type="Pfam" id="PF04695">
    <property type="entry name" value="Pex14_N"/>
    <property type="match status" value="1"/>
</dbReference>
<evidence type="ECO:0000313" key="10">
    <source>
        <dbReference type="EMBL" id="KAF2766024.1"/>
    </source>
</evidence>
<reference evidence="10" key="1">
    <citation type="journal article" date="2020" name="Stud. Mycol.">
        <title>101 Dothideomycetes genomes: a test case for predicting lifestyles and emergence of pathogens.</title>
        <authorList>
            <person name="Haridas S."/>
            <person name="Albert R."/>
            <person name="Binder M."/>
            <person name="Bloem J."/>
            <person name="Labutti K."/>
            <person name="Salamov A."/>
            <person name="Andreopoulos B."/>
            <person name="Baker S."/>
            <person name="Barry K."/>
            <person name="Bills G."/>
            <person name="Bluhm B."/>
            <person name="Cannon C."/>
            <person name="Castanera R."/>
            <person name="Culley D."/>
            <person name="Daum C."/>
            <person name="Ezra D."/>
            <person name="Gonzalez J."/>
            <person name="Henrissat B."/>
            <person name="Kuo A."/>
            <person name="Liang C."/>
            <person name="Lipzen A."/>
            <person name="Lutzoni F."/>
            <person name="Magnuson J."/>
            <person name="Mondo S."/>
            <person name="Nolan M."/>
            <person name="Ohm R."/>
            <person name="Pangilinan J."/>
            <person name="Park H.-J."/>
            <person name="Ramirez L."/>
            <person name="Alfaro M."/>
            <person name="Sun H."/>
            <person name="Tritt A."/>
            <person name="Yoshinaga Y."/>
            <person name="Zwiers L.-H."/>
            <person name="Turgeon B."/>
            <person name="Goodwin S."/>
            <person name="Spatafora J."/>
            <person name="Crous P."/>
            <person name="Grigoriev I."/>
        </authorList>
    </citation>
    <scope>NUCLEOTIDE SEQUENCE</scope>
    <source>
        <strain evidence="10">CBS 116005</strain>
    </source>
</reference>